<dbReference type="Pfam" id="PF12704">
    <property type="entry name" value="MacB_PCD"/>
    <property type="match status" value="1"/>
</dbReference>
<feature type="compositionally biased region" description="Basic and acidic residues" evidence="6">
    <location>
        <begin position="254"/>
        <end position="270"/>
    </location>
</feature>
<keyword evidence="2" id="KW-1003">Cell membrane</keyword>
<evidence type="ECO:0000256" key="7">
    <source>
        <dbReference type="SAM" id="Phobius"/>
    </source>
</evidence>
<evidence type="ECO:0000313" key="11">
    <source>
        <dbReference type="Proteomes" id="UP000009282"/>
    </source>
</evidence>
<dbReference type="eggNOG" id="COG0577">
    <property type="taxonomic scope" value="Bacteria"/>
</dbReference>
<dbReference type="EMBL" id="CP003060">
    <property type="protein sequence ID" value="AEP28579.1"/>
    <property type="molecule type" value="Genomic_DNA"/>
</dbReference>
<feature type="transmembrane region" description="Helical" evidence="7">
    <location>
        <begin position="349"/>
        <end position="371"/>
    </location>
</feature>
<evidence type="ECO:0000256" key="5">
    <source>
        <dbReference type="ARBA" id="ARBA00023136"/>
    </source>
</evidence>
<evidence type="ECO:0000256" key="3">
    <source>
        <dbReference type="ARBA" id="ARBA00022692"/>
    </source>
</evidence>
<dbReference type="STRING" id="1085623.GNIT_0425"/>
<dbReference type="RefSeq" id="WP_014107456.1">
    <property type="nucleotide sequence ID" value="NC_016041.1"/>
</dbReference>
<organism evidence="10 11">
    <name type="scientific">Glaciecola nitratireducens (strain JCM 12485 / KCTC 12276 / FR1064)</name>
    <dbReference type="NCBI Taxonomy" id="1085623"/>
    <lineage>
        <taxon>Bacteria</taxon>
        <taxon>Pseudomonadati</taxon>
        <taxon>Pseudomonadota</taxon>
        <taxon>Gammaproteobacteria</taxon>
        <taxon>Alteromonadales</taxon>
        <taxon>Alteromonadaceae</taxon>
        <taxon>Brumicola</taxon>
    </lineage>
</organism>
<protein>
    <submittedName>
        <fullName evidence="10">Putative ABC transport system permease protein</fullName>
    </submittedName>
</protein>
<dbReference type="HOGENOM" id="CLU_035316_1_0_6"/>
<dbReference type="InterPro" id="IPR025857">
    <property type="entry name" value="MacB_PCD"/>
</dbReference>
<proteinExistence type="predicted"/>
<dbReference type="KEGG" id="gni:GNIT_0425"/>
<dbReference type="InterPro" id="IPR051125">
    <property type="entry name" value="ABC-4/HrtB_transporter"/>
</dbReference>
<dbReference type="InterPro" id="IPR003838">
    <property type="entry name" value="ABC3_permease_C"/>
</dbReference>
<feature type="region of interest" description="Disordered" evidence="6">
    <location>
        <begin position="236"/>
        <end position="291"/>
    </location>
</feature>
<evidence type="ECO:0000256" key="2">
    <source>
        <dbReference type="ARBA" id="ARBA00022475"/>
    </source>
</evidence>
<feature type="domain" description="MacB-like periplasmic core" evidence="9">
    <location>
        <begin position="18"/>
        <end position="228"/>
    </location>
</feature>
<keyword evidence="3 7" id="KW-0812">Transmembrane</keyword>
<dbReference type="Proteomes" id="UP000009282">
    <property type="component" value="Chromosome"/>
</dbReference>
<feature type="transmembrane region" description="Helical" evidence="7">
    <location>
        <begin position="392"/>
        <end position="422"/>
    </location>
</feature>
<dbReference type="Pfam" id="PF02687">
    <property type="entry name" value="FtsX"/>
    <property type="match status" value="1"/>
</dbReference>
<feature type="compositionally biased region" description="Polar residues" evidence="6">
    <location>
        <begin position="236"/>
        <end position="249"/>
    </location>
</feature>
<dbReference type="AlphaFoldDB" id="G4QJH3"/>
<feature type="transmembrane region" description="Helical" evidence="7">
    <location>
        <begin position="442"/>
        <end position="467"/>
    </location>
</feature>
<evidence type="ECO:0000256" key="1">
    <source>
        <dbReference type="ARBA" id="ARBA00004651"/>
    </source>
</evidence>
<dbReference type="PANTHER" id="PTHR43738">
    <property type="entry name" value="ABC TRANSPORTER, MEMBRANE PROTEIN"/>
    <property type="match status" value="1"/>
</dbReference>
<evidence type="ECO:0000256" key="4">
    <source>
        <dbReference type="ARBA" id="ARBA00022989"/>
    </source>
</evidence>
<sequence>MIFRVAKQSLLHRKVSVMLTFLALLVSVSLLLSIEHIRKEAKSSFYRTVSGVDLIVGARTGQINLLLSSVFRVGANANSVSWESYQSIVANPQVEWSIPLSLGDSHKGFAVIGTTNAYFEHYRYGDKRQLSFQAGGRFASSGESDSSIDSAGDSENGAAKMSAVSQHFDVVLGADAAKQLNYKVGDEIIISHGVGKVSFSYHDDHPFTIVGILQFTGTPVDQGVHVGLNAIESIHTQGNPSLSKSTMSRASLKKPQEAEHAEHEHEHSDKAAPQPAHTPLETSNKQDSNKHALAQPTQVSAFMLGLKSRIAVLQMQRQVNQSKLEPLSAIIPGVALGELWRLVGAVENVLRIISAAVLVASLLGLSTMLLASLRERRAEISVFRVMGAKPSFVFWLLQLEALSIALGASVFAVLLVTGVILLSNDWLLAEYGLSLSANILSVHTLSMIGVVLIATFVIALIPSIGAYRKARSLN</sequence>
<feature type="domain" description="ABC3 transporter permease C-terminal" evidence="8">
    <location>
        <begin position="352"/>
        <end position="469"/>
    </location>
</feature>
<dbReference type="GO" id="GO:0005886">
    <property type="term" value="C:plasma membrane"/>
    <property type="evidence" value="ECO:0007669"/>
    <property type="project" value="UniProtKB-SubCell"/>
</dbReference>
<dbReference type="OrthoDB" id="9784014at2"/>
<evidence type="ECO:0000259" key="8">
    <source>
        <dbReference type="Pfam" id="PF02687"/>
    </source>
</evidence>
<reference evidence="10 11" key="1">
    <citation type="journal article" date="2011" name="J. Bacteriol.">
        <title>Complete genome sequence of seawater bacterium Glaciecola nitratireducens FR1064T.</title>
        <authorList>
            <person name="Bian F."/>
            <person name="Qin Q.L."/>
            <person name="Xie B.B."/>
            <person name="Shu Y.L."/>
            <person name="Zhang X.Y."/>
            <person name="Yu Y."/>
            <person name="Chen B."/>
            <person name="Chen X.L."/>
            <person name="Zhou B.C."/>
            <person name="Zhang Y.Z."/>
        </authorList>
    </citation>
    <scope>NUCLEOTIDE SEQUENCE [LARGE SCALE GENOMIC DNA]</scope>
    <source>
        <strain evidence="11">JCM 12485 / KCTC 12276 / FR1064</strain>
    </source>
</reference>
<evidence type="ECO:0000259" key="9">
    <source>
        <dbReference type="Pfam" id="PF12704"/>
    </source>
</evidence>
<keyword evidence="11" id="KW-1185">Reference proteome</keyword>
<dbReference type="PANTHER" id="PTHR43738:SF2">
    <property type="entry name" value="ABC TRANSPORTER PERMEASE"/>
    <property type="match status" value="1"/>
</dbReference>
<feature type="transmembrane region" description="Helical" evidence="7">
    <location>
        <begin position="15"/>
        <end position="34"/>
    </location>
</feature>
<comment type="subcellular location">
    <subcellularLocation>
        <location evidence="1">Cell membrane</location>
        <topology evidence="1">Multi-pass membrane protein</topology>
    </subcellularLocation>
</comment>
<name>G4QJH3_GLANF</name>
<gene>
    <name evidence="10" type="ordered locus">GNIT_0425</name>
</gene>
<evidence type="ECO:0000256" key="6">
    <source>
        <dbReference type="SAM" id="MobiDB-lite"/>
    </source>
</evidence>
<evidence type="ECO:0000313" key="10">
    <source>
        <dbReference type="EMBL" id="AEP28579.1"/>
    </source>
</evidence>
<accession>G4QJH3</accession>
<keyword evidence="5 7" id="KW-0472">Membrane</keyword>
<keyword evidence="4 7" id="KW-1133">Transmembrane helix</keyword>